<evidence type="ECO:0000313" key="2">
    <source>
        <dbReference type="Proteomes" id="UP000236291"/>
    </source>
</evidence>
<gene>
    <name evidence="1" type="ORF">L195_g048575</name>
</gene>
<dbReference type="PANTHER" id="PTHR33710">
    <property type="entry name" value="BNAC02G09200D PROTEIN"/>
    <property type="match status" value="1"/>
</dbReference>
<keyword evidence="1" id="KW-0808">Transferase</keyword>
<dbReference type="EMBL" id="ASHM01069717">
    <property type="protein sequence ID" value="PNX54952.1"/>
    <property type="molecule type" value="Genomic_DNA"/>
</dbReference>
<dbReference type="Gene3D" id="3.60.10.10">
    <property type="entry name" value="Endonuclease/exonuclease/phosphatase"/>
    <property type="match status" value="1"/>
</dbReference>
<dbReference type="PANTHER" id="PTHR33710:SF64">
    <property type="entry name" value="ENDONUCLEASE_EXONUCLEASE_PHOSPHATASE DOMAIN-CONTAINING PROTEIN"/>
    <property type="match status" value="1"/>
</dbReference>
<keyword evidence="1" id="KW-0418">Kinase</keyword>
<organism evidence="1 2">
    <name type="scientific">Trifolium pratense</name>
    <name type="common">Red clover</name>
    <dbReference type="NCBI Taxonomy" id="57577"/>
    <lineage>
        <taxon>Eukaryota</taxon>
        <taxon>Viridiplantae</taxon>
        <taxon>Streptophyta</taxon>
        <taxon>Embryophyta</taxon>
        <taxon>Tracheophyta</taxon>
        <taxon>Spermatophyta</taxon>
        <taxon>Magnoliopsida</taxon>
        <taxon>eudicotyledons</taxon>
        <taxon>Gunneridae</taxon>
        <taxon>Pentapetalae</taxon>
        <taxon>rosids</taxon>
        <taxon>fabids</taxon>
        <taxon>Fabales</taxon>
        <taxon>Fabaceae</taxon>
        <taxon>Papilionoideae</taxon>
        <taxon>50 kb inversion clade</taxon>
        <taxon>NPAAA clade</taxon>
        <taxon>Hologalegina</taxon>
        <taxon>IRL clade</taxon>
        <taxon>Trifolieae</taxon>
        <taxon>Trifolium</taxon>
    </lineage>
</organism>
<reference evidence="1 2" key="2">
    <citation type="journal article" date="2017" name="Front. Plant Sci.">
        <title>Gene Classification and Mining of Molecular Markers Useful in Red Clover (Trifolium pratense) Breeding.</title>
        <authorList>
            <person name="Istvanek J."/>
            <person name="Dluhosova J."/>
            <person name="Dluhos P."/>
            <person name="Patkova L."/>
            <person name="Nedelnik J."/>
            <person name="Repkova J."/>
        </authorList>
    </citation>
    <scope>NUCLEOTIDE SEQUENCE [LARGE SCALE GENOMIC DNA]</scope>
    <source>
        <strain evidence="2">cv. Tatra</strain>
        <tissue evidence="1">Young leaves</tissue>
    </source>
</reference>
<dbReference type="Proteomes" id="UP000236291">
    <property type="component" value="Unassembled WGS sequence"/>
</dbReference>
<comment type="caution">
    <text evidence="1">The sequence shown here is derived from an EMBL/GenBank/DDBJ whole genome shotgun (WGS) entry which is preliminary data.</text>
</comment>
<keyword evidence="1" id="KW-0675">Receptor</keyword>
<reference evidence="1 2" key="1">
    <citation type="journal article" date="2014" name="Am. J. Bot.">
        <title>Genome assembly and annotation for red clover (Trifolium pratense; Fabaceae).</title>
        <authorList>
            <person name="Istvanek J."/>
            <person name="Jaros M."/>
            <person name="Krenek A."/>
            <person name="Repkova J."/>
        </authorList>
    </citation>
    <scope>NUCLEOTIDE SEQUENCE [LARGE SCALE GENOMIC DNA]</scope>
    <source>
        <strain evidence="2">cv. Tatra</strain>
        <tissue evidence="1">Young leaves</tissue>
    </source>
</reference>
<protein>
    <submittedName>
        <fullName evidence="1">Cysteine-rich receptor-like protein kinase</fullName>
    </submittedName>
</protein>
<dbReference type="InterPro" id="IPR036691">
    <property type="entry name" value="Endo/exonu/phosph_ase_sf"/>
</dbReference>
<evidence type="ECO:0000313" key="1">
    <source>
        <dbReference type="EMBL" id="PNX54952.1"/>
    </source>
</evidence>
<accession>A0A2K3JLN6</accession>
<dbReference type="AlphaFoldDB" id="A0A2K3JLN6"/>
<proteinExistence type="predicted"/>
<name>A0A2K3JLN6_TRIPR</name>
<dbReference type="GO" id="GO:0016301">
    <property type="term" value="F:kinase activity"/>
    <property type="evidence" value="ECO:0007669"/>
    <property type="project" value="UniProtKB-KW"/>
</dbReference>
<dbReference type="SUPFAM" id="SSF56219">
    <property type="entry name" value="DNase I-like"/>
    <property type="match status" value="1"/>
</dbReference>
<sequence>RREERIDVNNVNGVTTSSEIIEFQNFMEALELIDLPLFGRRFTWYQASGGAMSRIDRVLISDEWAIGWGNDSL</sequence>
<feature type="non-terminal residue" evidence="1">
    <location>
        <position position="1"/>
    </location>
</feature>